<dbReference type="EMBL" id="MNPL01027887">
    <property type="protein sequence ID" value="OQR67640.1"/>
    <property type="molecule type" value="Genomic_DNA"/>
</dbReference>
<evidence type="ECO:0000313" key="2">
    <source>
        <dbReference type="Proteomes" id="UP000192247"/>
    </source>
</evidence>
<dbReference type="AlphaFoldDB" id="A0A1V9X1W4"/>
<organism evidence="1 2">
    <name type="scientific">Tropilaelaps mercedesae</name>
    <dbReference type="NCBI Taxonomy" id="418985"/>
    <lineage>
        <taxon>Eukaryota</taxon>
        <taxon>Metazoa</taxon>
        <taxon>Ecdysozoa</taxon>
        <taxon>Arthropoda</taxon>
        <taxon>Chelicerata</taxon>
        <taxon>Arachnida</taxon>
        <taxon>Acari</taxon>
        <taxon>Parasitiformes</taxon>
        <taxon>Mesostigmata</taxon>
        <taxon>Gamasina</taxon>
        <taxon>Dermanyssoidea</taxon>
        <taxon>Laelapidae</taxon>
        <taxon>Tropilaelaps</taxon>
    </lineage>
</organism>
<protein>
    <submittedName>
        <fullName evidence="1">Uncharacterized protein</fullName>
    </submittedName>
</protein>
<accession>A0A1V9X1W4</accession>
<reference evidence="1 2" key="1">
    <citation type="journal article" date="2017" name="Gigascience">
        <title>Draft genome of the honey bee ectoparasitic mite, Tropilaelaps mercedesae, is shaped by the parasitic life history.</title>
        <authorList>
            <person name="Dong X."/>
            <person name="Armstrong S.D."/>
            <person name="Xia D."/>
            <person name="Makepeace B.L."/>
            <person name="Darby A.C."/>
            <person name="Kadowaki T."/>
        </authorList>
    </citation>
    <scope>NUCLEOTIDE SEQUENCE [LARGE SCALE GENOMIC DNA]</scope>
    <source>
        <strain evidence="1">Wuxi-XJTLU</strain>
    </source>
</reference>
<keyword evidence="2" id="KW-1185">Reference proteome</keyword>
<name>A0A1V9X1W4_9ACAR</name>
<proteinExistence type="predicted"/>
<sequence length="19" mass="1971">MLTPVPVSALPMEAVVAMD</sequence>
<dbReference type="Proteomes" id="UP000192247">
    <property type="component" value="Unassembled WGS sequence"/>
</dbReference>
<evidence type="ECO:0000313" key="1">
    <source>
        <dbReference type="EMBL" id="OQR67640.1"/>
    </source>
</evidence>
<dbReference type="InParanoid" id="A0A1V9X1W4"/>
<comment type="caution">
    <text evidence="1">The sequence shown here is derived from an EMBL/GenBank/DDBJ whole genome shotgun (WGS) entry which is preliminary data.</text>
</comment>
<gene>
    <name evidence="1" type="ORF">BIW11_13397</name>
</gene>